<keyword evidence="6" id="KW-1185">Reference proteome</keyword>
<accession>A0A158PN56</accession>
<sequence>MIDSMENTQIRIQNPLQAGHSITVFIAQASFIQVKHNKHSMCSFNAMGNATFPCRCFPFPHPNYELIINGAIILKNLTVIQPNISIQLPKEHSVAHPLTLHNIPKLCPQLSYALHLQYRSTIVMPQREQQFSTIERFVLSSSAVTIPCNNFSVPGFYRVVITQGENIVKASSYSKQRFVRTRNRLIRKFLDLNDTAVYLPCSQFDIIFARFCFEIVSVHRNTAELFEWDRKCILTENLGQVDGTWGDWSAWTECSVSCNRGFRRRYRLCDKPAPRSGGSFCEGQFLETAQCVQVACLELIAILHGTICPSWKTISDNSSCECGCNIRENSGSFYAKSCSDDAEWILHPRGVYLLLTIRRLSKRLNGTRLRIFADSVKNVILFDSAKVRSKRSLLQLSPRMPLIFVTSSRNETNFVSGMEVIYEWLNETKETESPLVEEVKWNECGPFCDMRIVVGMIAIAVTLFVILPSIACAKLTLMRTNQKSHTPIDIPLMHQRLDCEMLRSGNTECTVIAVDKYVSKRSIGIQLSVASTPRIPRNGESSSRATNSPHRTLRAGHSSMSFATEPDLEYDYYDATVPGSLFAPINFQSEIDIDQIIGSSDIGGNCDAPKQDVHTQIDLP</sequence>
<organism evidence="7">
    <name type="scientific">Anisakis simplex</name>
    <name type="common">Herring worm</name>
    <dbReference type="NCBI Taxonomy" id="6269"/>
    <lineage>
        <taxon>Eukaryota</taxon>
        <taxon>Metazoa</taxon>
        <taxon>Ecdysozoa</taxon>
        <taxon>Nematoda</taxon>
        <taxon>Chromadorea</taxon>
        <taxon>Rhabditida</taxon>
        <taxon>Spirurina</taxon>
        <taxon>Ascaridomorpha</taxon>
        <taxon>Ascaridoidea</taxon>
        <taxon>Anisakidae</taxon>
        <taxon>Anisakis</taxon>
        <taxon>Anisakis simplex complex</taxon>
    </lineage>
</organism>
<dbReference type="OrthoDB" id="5855429at2759"/>
<proteinExistence type="predicted"/>
<keyword evidence="4" id="KW-1133">Transmembrane helix</keyword>
<evidence type="ECO:0000313" key="5">
    <source>
        <dbReference type="EMBL" id="VDK43243.1"/>
    </source>
</evidence>
<keyword evidence="4" id="KW-0472">Membrane</keyword>
<dbReference type="GO" id="GO:0071944">
    <property type="term" value="C:cell periphery"/>
    <property type="evidence" value="ECO:0007669"/>
    <property type="project" value="TreeGrafter"/>
</dbReference>
<dbReference type="AlphaFoldDB" id="A0A158PN56"/>
<keyword evidence="2" id="KW-1015">Disulfide bond</keyword>
<feature type="transmembrane region" description="Helical" evidence="4">
    <location>
        <begin position="452"/>
        <end position="473"/>
    </location>
</feature>
<reference evidence="5 6" key="2">
    <citation type="submission" date="2018-11" db="EMBL/GenBank/DDBJ databases">
        <authorList>
            <consortium name="Pathogen Informatics"/>
        </authorList>
    </citation>
    <scope>NUCLEOTIDE SEQUENCE [LARGE SCALE GENOMIC DNA]</scope>
</reference>
<evidence type="ECO:0000256" key="4">
    <source>
        <dbReference type="SAM" id="Phobius"/>
    </source>
</evidence>
<dbReference type="InterPro" id="IPR000884">
    <property type="entry name" value="TSP1_rpt"/>
</dbReference>
<dbReference type="PANTHER" id="PTHR16311:SF3">
    <property type="entry name" value="THROMBOSPONDIN TYPE-1 DOMAIN-CONTAINING PROTEIN 1"/>
    <property type="match status" value="1"/>
</dbReference>
<evidence type="ECO:0000256" key="3">
    <source>
        <dbReference type="SAM" id="MobiDB-lite"/>
    </source>
</evidence>
<dbReference type="Gene3D" id="2.20.100.10">
    <property type="entry name" value="Thrombospondin type-1 (TSP1) repeat"/>
    <property type="match status" value="1"/>
</dbReference>
<dbReference type="InterPro" id="IPR038877">
    <property type="entry name" value="THSD1"/>
</dbReference>
<protein>
    <submittedName>
        <fullName evidence="7">Hemicentin-1</fullName>
    </submittedName>
</protein>
<gene>
    <name evidence="5" type="ORF">ASIM_LOCUS10585</name>
</gene>
<reference evidence="7" key="1">
    <citation type="submission" date="2016-04" db="UniProtKB">
        <authorList>
            <consortium name="WormBaseParasite"/>
        </authorList>
    </citation>
    <scope>IDENTIFICATION</scope>
</reference>
<dbReference type="SMART" id="SM00209">
    <property type="entry name" value="TSP1"/>
    <property type="match status" value="1"/>
</dbReference>
<dbReference type="Proteomes" id="UP000267096">
    <property type="component" value="Unassembled WGS sequence"/>
</dbReference>
<keyword evidence="1" id="KW-0677">Repeat</keyword>
<dbReference type="PROSITE" id="PS50092">
    <property type="entry name" value="TSP1"/>
    <property type="match status" value="1"/>
</dbReference>
<feature type="compositionally biased region" description="Polar residues" evidence="3">
    <location>
        <begin position="539"/>
        <end position="550"/>
    </location>
</feature>
<evidence type="ECO:0000256" key="1">
    <source>
        <dbReference type="ARBA" id="ARBA00022737"/>
    </source>
</evidence>
<dbReference type="SUPFAM" id="SSF82895">
    <property type="entry name" value="TSP-1 type 1 repeat"/>
    <property type="match status" value="1"/>
</dbReference>
<name>A0A158PN56_ANISI</name>
<dbReference type="InterPro" id="IPR036383">
    <property type="entry name" value="TSP1_rpt_sf"/>
</dbReference>
<dbReference type="WBParaSite" id="ASIM_0001102701-mRNA-1">
    <property type="protein sequence ID" value="ASIM_0001102701-mRNA-1"/>
    <property type="gene ID" value="ASIM_0001102701"/>
</dbReference>
<keyword evidence="4" id="KW-0812">Transmembrane</keyword>
<dbReference type="Pfam" id="PF00090">
    <property type="entry name" value="TSP_1"/>
    <property type="match status" value="1"/>
</dbReference>
<dbReference type="EMBL" id="UYRR01031006">
    <property type="protein sequence ID" value="VDK43243.1"/>
    <property type="molecule type" value="Genomic_DNA"/>
</dbReference>
<evidence type="ECO:0000313" key="7">
    <source>
        <dbReference type="WBParaSite" id="ASIM_0001102701-mRNA-1"/>
    </source>
</evidence>
<dbReference type="PANTHER" id="PTHR16311">
    <property type="entry name" value="THROMBOSPONDIN TYPE I DOMAIN-CONTAINING 1"/>
    <property type="match status" value="1"/>
</dbReference>
<evidence type="ECO:0000256" key="2">
    <source>
        <dbReference type="ARBA" id="ARBA00023157"/>
    </source>
</evidence>
<dbReference type="FunFam" id="2.20.100.10:FF:000007">
    <property type="entry name" value="Thrombospondin 1"/>
    <property type="match status" value="1"/>
</dbReference>
<evidence type="ECO:0000313" key="6">
    <source>
        <dbReference type="Proteomes" id="UP000267096"/>
    </source>
</evidence>
<feature type="region of interest" description="Disordered" evidence="3">
    <location>
        <begin position="534"/>
        <end position="558"/>
    </location>
</feature>